<sequence>MNSSASASEAPPPVPLPDLILSLEQATLMAKQLPSTAHPDHLLQIYSSLHQAHQNLSSFISQTQFSLSPPPPPQAADDGDQPMQVGDDDYEAGTEDNFKATIDKVEEKMRNCFIKNKRLKRPLSPSSVAEERRLVDDGDARGIPGFDPHATRLRALDLVFQFHG</sequence>
<reference evidence="3" key="1">
    <citation type="journal article" date="2016" name="Nat. Biotechnol.">
        <title>Sequencing wild and cultivated cassava and related species reveals extensive interspecific hybridization and genetic diversity.</title>
        <authorList>
            <person name="Bredeson J.V."/>
            <person name="Lyons J.B."/>
            <person name="Prochnik S.E."/>
            <person name="Wu G.A."/>
            <person name="Ha C.M."/>
            <person name="Edsinger-Gonzales E."/>
            <person name="Grimwood J."/>
            <person name="Schmutz J."/>
            <person name="Rabbi I.Y."/>
            <person name="Egesi C."/>
            <person name="Nauluvula P."/>
            <person name="Lebot V."/>
            <person name="Ndunguru J."/>
            <person name="Mkamilo G."/>
            <person name="Bart R.S."/>
            <person name="Setter T.L."/>
            <person name="Gleadow R.M."/>
            <person name="Kulakow P."/>
            <person name="Ferguson M.E."/>
            <person name="Rounsley S."/>
            <person name="Rokhsar D.S."/>
        </authorList>
    </citation>
    <scope>NUCLEOTIDE SEQUENCE [LARGE SCALE GENOMIC DNA]</scope>
    <source>
        <strain evidence="3">cv. AM560-2</strain>
    </source>
</reference>
<proteinExistence type="predicted"/>
<gene>
    <name evidence="2" type="ORF">MANES_05G040200v8</name>
</gene>
<dbReference type="PANTHER" id="PTHR37697:SF2">
    <property type="entry name" value="AP2-LIKE ETHYLENE-RESPONSIVE TRANSCRIPTION FACTOR SNZ"/>
    <property type="match status" value="1"/>
</dbReference>
<feature type="region of interest" description="Disordered" evidence="1">
    <location>
        <begin position="62"/>
        <end position="97"/>
    </location>
</feature>
<name>A0A2C9VVA8_MANES</name>
<dbReference type="OMA" id="HHHLSNF"/>
<dbReference type="Gramene" id="Manes.05G040200.1.v8.1">
    <property type="protein sequence ID" value="Manes.05G040200.1.v8.1.CDS.1"/>
    <property type="gene ID" value="Manes.05G040200.v8.1"/>
</dbReference>
<organism evidence="2 3">
    <name type="scientific">Manihot esculenta</name>
    <name type="common">Cassava</name>
    <name type="synonym">Jatropha manihot</name>
    <dbReference type="NCBI Taxonomy" id="3983"/>
    <lineage>
        <taxon>Eukaryota</taxon>
        <taxon>Viridiplantae</taxon>
        <taxon>Streptophyta</taxon>
        <taxon>Embryophyta</taxon>
        <taxon>Tracheophyta</taxon>
        <taxon>Spermatophyta</taxon>
        <taxon>Magnoliopsida</taxon>
        <taxon>eudicotyledons</taxon>
        <taxon>Gunneridae</taxon>
        <taxon>Pentapetalae</taxon>
        <taxon>rosids</taxon>
        <taxon>fabids</taxon>
        <taxon>Malpighiales</taxon>
        <taxon>Euphorbiaceae</taxon>
        <taxon>Crotonoideae</taxon>
        <taxon>Manihoteae</taxon>
        <taxon>Manihot</taxon>
    </lineage>
</organism>
<evidence type="ECO:0000256" key="1">
    <source>
        <dbReference type="SAM" id="MobiDB-lite"/>
    </source>
</evidence>
<dbReference type="AlphaFoldDB" id="A0A2C9VVA8"/>
<dbReference type="Proteomes" id="UP000091857">
    <property type="component" value="Chromosome 5"/>
</dbReference>
<dbReference type="PANTHER" id="PTHR37697">
    <property type="entry name" value="AP2-LIKE ETHYLENE-RESPONSIVE TRANSCRIPTION FACTOR SNZ"/>
    <property type="match status" value="1"/>
</dbReference>
<evidence type="ECO:0000313" key="2">
    <source>
        <dbReference type="EMBL" id="OAY49237.1"/>
    </source>
</evidence>
<accession>A0A2C9VVA8</accession>
<protein>
    <submittedName>
        <fullName evidence="2">Uncharacterized protein</fullName>
    </submittedName>
</protein>
<comment type="caution">
    <text evidence="2">The sequence shown here is derived from an EMBL/GenBank/DDBJ whole genome shotgun (WGS) entry which is preliminary data.</text>
</comment>
<dbReference type="EMBL" id="CM004391">
    <property type="protein sequence ID" value="OAY49237.1"/>
    <property type="molecule type" value="Genomic_DNA"/>
</dbReference>
<evidence type="ECO:0000313" key="3">
    <source>
        <dbReference type="Proteomes" id="UP000091857"/>
    </source>
</evidence>
<keyword evidence="3" id="KW-1185">Reference proteome</keyword>
<dbReference type="OrthoDB" id="672370at2759"/>